<dbReference type="AlphaFoldDB" id="A0A6C0Y983"/>
<dbReference type="Proteomes" id="UP000503440">
    <property type="component" value="Plasmid pB18-4"/>
</dbReference>
<evidence type="ECO:0000313" key="2">
    <source>
        <dbReference type="Proteomes" id="UP000503440"/>
    </source>
</evidence>
<gene>
    <name evidence="1" type="ORF">FSC09_17450</name>
</gene>
<name>A0A6C0Y983_9GAMM</name>
<accession>A0A6C0Y983</accession>
<geneLocation type="plasmid" evidence="2">
    <name>pb18-4</name>
</geneLocation>
<protein>
    <submittedName>
        <fullName evidence="1">Uncharacterized protein</fullName>
    </submittedName>
</protein>
<dbReference type="RefSeq" id="WP_163146704.1">
    <property type="nucleotide sequence ID" value="NZ_CP044459.1"/>
</dbReference>
<sequence>MNTETSLESFLVEPSSLAVKLQGMALCKNTQNIVHSAVFFEKDVLGHEEFAYLQHLFVPTSASGSGFRRVPYLANSVAPYYDESFLLQATYTKAFDVLSHAEIPSLKPTGEKVKISVIELKKTLLPTEVEVNLSDDSGEDYTQSKWQKILTVLGLAINEPVVVSAPVLLYIQEQLSGEFEIHHHKEMSMYKKEIDLVSDYKFKSPFDLLVLKNLDGIKTNVEYAYNQFPNMPKNQAQSASALEQNSFCFYYLQSFLLHQQLRLSLVKKLMSYEFIDSFDIDCSTLYDGQLFTNTGLNFYVFSKDLNGEKAVLDSRLSGLFWHLYEEGFLILGETRIKGMDSRLSFTPSLQPNAFTESTKKQVDLFAASKEISDQAKIYILLLLILSANEPKPIFDEISELINNQDYTAAVKSIIQHLKAA</sequence>
<organism evidence="1 2">
    <name type="scientific">Acinetobacter indicus</name>
    <dbReference type="NCBI Taxonomy" id="756892"/>
    <lineage>
        <taxon>Bacteria</taxon>
        <taxon>Pseudomonadati</taxon>
        <taxon>Pseudomonadota</taxon>
        <taxon>Gammaproteobacteria</taxon>
        <taxon>Moraxellales</taxon>
        <taxon>Moraxellaceae</taxon>
        <taxon>Acinetobacter</taxon>
    </lineage>
</organism>
<proteinExistence type="predicted"/>
<keyword evidence="1" id="KW-0614">Plasmid</keyword>
<reference evidence="1 2" key="1">
    <citation type="submission" date="2019-09" db="EMBL/GenBank/DDBJ databases">
        <title>Non-baumannii Acinetobacter spp. carrying blaNDM-1 isolated in China.</title>
        <authorList>
            <person name="Cui C."/>
            <person name="Chen C."/>
            <person name="Sun J."/>
            <person name="Liu Y."/>
        </authorList>
    </citation>
    <scope>NUCLEOTIDE SEQUENCE [LARGE SCALE GENOMIC DNA]</scope>
    <source>
        <strain evidence="1 2">B18</strain>
        <plasmid evidence="2">pb18-4</plasmid>
    </source>
</reference>
<dbReference type="EMBL" id="CP044459">
    <property type="protein sequence ID" value="QIC72145.1"/>
    <property type="molecule type" value="Genomic_DNA"/>
</dbReference>
<evidence type="ECO:0000313" key="1">
    <source>
        <dbReference type="EMBL" id="QIC72145.1"/>
    </source>
</evidence>